<dbReference type="EMBL" id="VIVQ01000002">
    <property type="protein sequence ID" value="TWE10488.1"/>
    <property type="molecule type" value="Genomic_DNA"/>
</dbReference>
<accession>A0A561E4E4</accession>
<evidence type="ECO:0000313" key="1">
    <source>
        <dbReference type="EMBL" id="TWE10488.1"/>
    </source>
</evidence>
<protein>
    <submittedName>
        <fullName evidence="1">Uncharacterized protein</fullName>
    </submittedName>
</protein>
<name>A0A561E4E4_9MICO</name>
<proteinExistence type="predicted"/>
<dbReference type="AlphaFoldDB" id="A0A561E4E4"/>
<keyword evidence="2" id="KW-1185">Reference proteome</keyword>
<dbReference type="Proteomes" id="UP000318297">
    <property type="component" value="Unassembled WGS sequence"/>
</dbReference>
<sequence>MEPPRGPDRLLNASWPKYPRAVKLAPEPIEVEVRLVWDDGEEWCRGRPDRWTQRHVSVKLWHPRVAPVQGVWVAPDDVRRV</sequence>
<comment type="caution">
    <text evidence="1">The sequence shown here is derived from an EMBL/GenBank/DDBJ whole genome shotgun (WGS) entry which is preliminary data.</text>
</comment>
<dbReference type="OrthoDB" id="5195718at2"/>
<dbReference type="RefSeq" id="WP_145229484.1">
    <property type="nucleotide sequence ID" value="NZ_VIVQ01000002.1"/>
</dbReference>
<gene>
    <name evidence="1" type="ORF">BKA23_2851</name>
</gene>
<organism evidence="1 2">
    <name type="scientific">Rudaeicoccus suwonensis</name>
    <dbReference type="NCBI Taxonomy" id="657409"/>
    <lineage>
        <taxon>Bacteria</taxon>
        <taxon>Bacillati</taxon>
        <taxon>Actinomycetota</taxon>
        <taxon>Actinomycetes</taxon>
        <taxon>Micrococcales</taxon>
        <taxon>Dermacoccaceae</taxon>
        <taxon>Rudaeicoccus</taxon>
    </lineage>
</organism>
<evidence type="ECO:0000313" key="2">
    <source>
        <dbReference type="Proteomes" id="UP000318297"/>
    </source>
</evidence>
<reference evidence="1 2" key="1">
    <citation type="submission" date="2019-06" db="EMBL/GenBank/DDBJ databases">
        <title>Sequencing the genomes of 1000 actinobacteria strains.</title>
        <authorList>
            <person name="Klenk H.-P."/>
        </authorList>
    </citation>
    <scope>NUCLEOTIDE SEQUENCE [LARGE SCALE GENOMIC DNA]</scope>
    <source>
        <strain evidence="1 2">DSM 19560</strain>
    </source>
</reference>